<feature type="domain" description="OmpA-like" evidence="6">
    <location>
        <begin position="219"/>
        <end position="336"/>
    </location>
</feature>
<gene>
    <name evidence="7" type="ORF">GHJ48_06310</name>
</gene>
<evidence type="ECO:0000256" key="2">
    <source>
        <dbReference type="ARBA" id="ARBA00023136"/>
    </source>
</evidence>
<keyword evidence="5" id="KW-0732">Signal</keyword>
<dbReference type="InterPro" id="IPR006665">
    <property type="entry name" value="OmpA-like"/>
</dbReference>
<dbReference type="InterPro" id="IPR036737">
    <property type="entry name" value="OmpA-like_sf"/>
</dbReference>
<evidence type="ECO:0000256" key="3">
    <source>
        <dbReference type="ARBA" id="ARBA00023237"/>
    </source>
</evidence>
<evidence type="ECO:0000256" key="5">
    <source>
        <dbReference type="SAM" id="SignalP"/>
    </source>
</evidence>
<dbReference type="GO" id="GO:0009279">
    <property type="term" value="C:cell outer membrane"/>
    <property type="evidence" value="ECO:0007669"/>
    <property type="project" value="UniProtKB-SubCell"/>
</dbReference>
<accession>A0AA91AFF3</accession>
<protein>
    <submittedName>
        <fullName evidence="7">OmpA family protein</fullName>
    </submittedName>
</protein>
<comment type="subcellular location">
    <subcellularLocation>
        <location evidence="1">Cell outer membrane</location>
    </subcellularLocation>
</comment>
<dbReference type="InterPro" id="IPR050330">
    <property type="entry name" value="Bact_OuterMem_StrucFunc"/>
</dbReference>
<reference evidence="7 8" key="1">
    <citation type="submission" date="2019-10" db="EMBL/GenBank/DDBJ databases">
        <authorList>
            <person name="Dong K."/>
        </authorList>
    </citation>
    <scope>NUCLEOTIDE SEQUENCE [LARGE SCALE GENOMIC DNA]</scope>
    <source>
        <strain evidence="8">dk771</strain>
    </source>
</reference>
<dbReference type="AlphaFoldDB" id="A0AA91AFF3"/>
<feature type="signal peptide" evidence="5">
    <location>
        <begin position="1"/>
        <end position="23"/>
    </location>
</feature>
<evidence type="ECO:0000313" key="7">
    <source>
        <dbReference type="EMBL" id="MQW92011.1"/>
    </source>
</evidence>
<proteinExistence type="predicted"/>
<dbReference type="PANTHER" id="PTHR30329">
    <property type="entry name" value="STATOR ELEMENT OF FLAGELLAR MOTOR COMPLEX"/>
    <property type="match status" value="1"/>
</dbReference>
<keyword evidence="2 4" id="KW-0472">Membrane</keyword>
<dbReference type="Proteomes" id="UP000480556">
    <property type="component" value="Unassembled WGS sequence"/>
</dbReference>
<feature type="chain" id="PRO_5041738106" evidence="5">
    <location>
        <begin position="24"/>
        <end position="354"/>
    </location>
</feature>
<sequence length="354" mass="40119">MRSVSLKILLGLCAAMALSHGHASSIWSDMTTQLQPALKSTDPLNQYHAHKAQMWLSYAKNEQSENSLTVAGKEALGYSQQLIDALTQSQLISLTTPVLSVSQVMRRDLWWQIEYFKQHGGIQAAPQALAEAEVMLVWAAAEYCELGWRHAKEHFFAVEQRLYQVKLALPELKMVQPNLNQDLPTMQQFNGQGCHGVNSQYWPIQVANNQVIEPSIKVDEATELHVENVVHFALDQADLNAEGQRILDRISALLHEHRDIQITLVGHTDMRASQAYNLKLSQRRINTGRQYLVAKGISDQRIAEQAKGKQDLLQDSDQKIAHAKSRRVVIEFHDIEGKNLNVQPQWRDLQLEVK</sequence>
<dbReference type="EMBL" id="WITK01000009">
    <property type="protein sequence ID" value="MQW92011.1"/>
    <property type="molecule type" value="Genomic_DNA"/>
</dbReference>
<comment type="caution">
    <text evidence="7">The sequence shown here is derived from an EMBL/GenBank/DDBJ whole genome shotgun (WGS) entry which is preliminary data.</text>
</comment>
<dbReference type="Gene3D" id="3.30.1330.60">
    <property type="entry name" value="OmpA-like domain"/>
    <property type="match status" value="1"/>
</dbReference>
<name>A0AA91AFF3_9GAMM</name>
<organism evidence="7 8">
    <name type="scientific">Acinetobacter wanghuae</name>
    <dbReference type="NCBI Taxonomy" id="2662362"/>
    <lineage>
        <taxon>Bacteria</taxon>
        <taxon>Pseudomonadati</taxon>
        <taxon>Pseudomonadota</taxon>
        <taxon>Gammaproteobacteria</taxon>
        <taxon>Moraxellales</taxon>
        <taxon>Moraxellaceae</taxon>
        <taxon>Acinetobacter</taxon>
    </lineage>
</organism>
<dbReference type="SUPFAM" id="SSF103088">
    <property type="entry name" value="OmpA-like"/>
    <property type="match status" value="1"/>
</dbReference>
<dbReference type="RefSeq" id="WP_153389278.1">
    <property type="nucleotide sequence ID" value="NZ_WITK01000009.1"/>
</dbReference>
<dbReference type="CDD" id="cd07185">
    <property type="entry name" value="OmpA_C-like"/>
    <property type="match status" value="1"/>
</dbReference>
<evidence type="ECO:0000313" key="8">
    <source>
        <dbReference type="Proteomes" id="UP000480556"/>
    </source>
</evidence>
<keyword evidence="3" id="KW-0998">Cell outer membrane</keyword>
<evidence type="ECO:0000259" key="6">
    <source>
        <dbReference type="PROSITE" id="PS51123"/>
    </source>
</evidence>
<dbReference type="Pfam" id="PF00691">
    <property type="entry name" value="OmpA"/>
    <property type="match status" value="1"/>
</dbReference>
<dbReference type="PRINTS" id="PR01021">
    <property type="entry name" value="OMPADOMAIN"/>
</dbReference>
<evidence type="ECO:0000256" key="4">
    <source>
        <dbReference type="PROSITE-ProRule" id="PRU00473"/>
    </source>
</evidence>
<dbReference type="PANTHER" id="PTHR30329:SF21">
    <property type="entry name" value="LIPOPROTEIN YIAD-RELATED"/>
    <property type="match status" value="1"/>
</dbReference>
<evidence type="ECO:0000256" key="1">
    <source>
        <dbReference type="ARBA" id="ARBA00004442"/>
    </source>
</evidence>
<dbReference type="InterPro" id="IPR006664">
    <property type="entry name" value="OMP_bac"/>
</dbReference>
<dbReference type="PROSITE" id="PS51123">
    <property type="entry name" value="OMPA_2"/>
    <property type="match status" value="1"/>
</dbReference>